<gene>
    <name evidence="2" type="ORF">HMPREF9498_01415</name>
</gene>
<dbReference type="HOGENOM" id="CLU_2716154_0_0_9"/>
<evidence type="ECO:0000313" key="2">
    <source>
        <dbReference type="EMBL" id="EFM82945.1"/>
    </source>
</evidence>
<feature type="transmembrane region" description="Helical" evidence="1">
    <location>
        <begin position="12"/>
        <end position="32"/>
    </location>
</feature>
<dbReference type="AlphaFoldDB" id="A0A125W6G4"/>
<dbReference type="Proteomes" id="UP000004846">
    <property type="component" value="Unassembled WGS sequence"/>
</dbReference>
<proteinExistence type="predicted"/>
<evidence type="ECO:0000256" key="1">
    <source>
        <dbReference type="SAM" id="Phobius"/>
    </source>
</evidence>
<dbReference type="EMBL" id="AEBR01000040">
    <property type="protein sequence ID" value="EFM82945.1"/>
    <property type="molecule type" value="Genomic_DNA"/>
</dbReference>
<protein>
    <submittedName>
        <fullName evidence="2">Uncharacterized protein</fullName>
    </submittedName>
</protein>
<accession>A0A125W6G4</accession>
<name>A0A125W6G4_ENTFL</name>
<comment type="caution">
    <text evidence="2">The sequence shown here is derived from an EMBL/GenBank/DDBJ whole genome shotgun (WGS) entry which is preliminary data.</text>
</comment>
<sequence>MRFSEETTRTLNNIVLTLLFSLMWILLLIGVSRVLDLTLGHVKSGYILFFTLPIYGVLYKKVFNLLQKKRVI</sequence>
<keyword evidence="1" id="KW-0812">Transmembrane</keyword>
<feature type="transmembrane region" description="Helical" evidence="1">
    <location>
        <begin position="44"/>
        <end position="63"/>
    </location>
</feature>
<evidence type="ECO:0000313" key="3">
    <source>
        <dbReference type="Proteomes" id="UP000004846"/>
    </source>
</evidence>
<organism evidence="2 3">
    <name type="scientific">Enterococcus faecalis TX4248</name>
    <dbReference type="NCBI Taxonomy" id="749495"/>
    <lineage>
        <taxon>Bacteria</taxon>
        <taxon>Bacillati</taxon>
        <taxon>Bacillota</taxon>
        <taxon>Bacilli</taxon>
        <taxon>Lactobacillales</taxon>
        <taxon>Enterococcaceae</taxon>
        <taxon>Enterococcus</taxon>
    </lineage>
</organism>
<keyword evidence="1" id="KW-0472">Membrane</keyword>
<keyword evidence="1" id="KW-1133">Transmembrane helix</keyword>
<reference evidence="2 3" key="1">
    <citation type="submission" date="2010-07" db="EMBL/GenBank/DDBJ databases">
        <authorList>
            <person name="Sid Ahmed O."/>
        </authorList>
    </citation>
    <scope>NUCLEOTIDE SEQUENCE [LARGE SCALE GENOMIC DNA]</scope>
    <source>
        <strain evidence="2 3">TX4248</strain>
    </source>
</reference>